<evidence type="ECO:0000313" key="3">
    <source>
        <dbReference type="EMBL" id="QOT71229.1"/>
    </source>
</evidence>
<dbReference type="Pfam" id="PF01370">
    <property type="entry name" value="Epimerase"/>
    <property type="match status" value="1"/>
</dbReference>
<dbReference type="EMBL" id="BEWI01000030">
    <property type="protein sequence ID" value="GAY20313.1"/>
    <property type="molecule type" value="Genomic_DNA"/>
</dbReference>
<dbReference type="InterPro" id="IPR036291">
    <property type="entry name" value="NAD(P)-bd_dom_sf"/>
</dbReference>
<sequence length="292" mass="30835">MSDRAPLLALTGGSGFVGRAFLPAARRAGWRVRHLGRRPPPEADPADEWAFLDLMAVEGVDFSGCTALVHLAAHIPSDHGDPAEAERCWRINALGTLKLADGAIRAGVRRIMQASSANAYAPAPQPPDEHAPLFPGSRGYYLGSKVGQEIYAAERCRGEDVLLQTLRLASVYGPGQRSGALAAMAGAAVSGGPIRVHGGGGFGADLVHVDDVVRAMLLLLGNEEAGPFNVGSGVRTTMAELAQLLSGQTGAPVVHEVEGREQDWGFPALDIDRLRALGYRPMRLADGLLRKV</sequence>
<reference evidence="2 4" key="2">
    <citation type="journal article" date="2013" name="Environ. Sci. Technol.">
        <title>The 4-tert-butylphenol-utilizing bacterium Sphingobium fuliginis OMI can degrade bisphenols via phenolic ring hydroxylation and meta-cleavage pathway.</title>
        <authorList>
            <person name="Ogata Y."/>
            <person name="Goda S."/>
            <person name="Toyama T."/>
            <person name="Sei K."/>
            <person name="Ike M."/>
        </authorList>
    </citation>
    <scope>NUCLEOTIDE SEQUENCE [LARGE SCALE GENOMIC DNA]</scope>
    <source>
        <strain evidence="2 4">OMI</strain>
    </source>
</reference>
<evidence type="ECO:0000313" key="5">
    <source>
        <dbReference type="Proteomes" id="UP000593663"/>
    </source>
</evidence>
<gene>
    <name evidence="3" type="ORF">H5V43_14205</name>
    <name evidence="2" type="ORF">SFOMI_0836</name>
</gene>
<dbReference type="GO" id="GO:0003978">
    <property type="term" value="F:UDP-glucose 4-epimerase activity"/>
    <property type="evidence" value="ECO:0007669"/>
    <property type="project" value="UniProtKB-EC"/>
</dbReference>
<dbReference type="RefSeq" id="WP_052816760.1">
    <property type="nucleotide sequence ID" value="NZ_BATN01000094.1"/>
</dbReference>
<name>A0A292ZBV3_SPHSA</name>
<dbReference type="Gene3D" id="3.40.50.720">
    <property type="entry name" value="NAD(P)-binding Rossmann-like Domain"/>
    <property type="match status" value="1"/>
</dbReference>
<evidence type="ECO:0000313" key="4">
    <source>
        <dbReference type="Proteomes" id="UP000221538"/>
    </source>
</evidence>
<dbReference type="EMBL" id="CP060035">
    <property type="protein sequence ID" value="QOT71229.1"/>
    <property type="molecule type" value="Genomic_DNA"/>
</dbReference>
<reference evidence="2" key="4">
    <citation type="submission" date="2017-10" db="EMBL/GenBank/DDBJ databases">
        <authorList>
            <person name="Banno H."/>
            <person name="Chua N.-H."/>
        </authorList>
    </citation>
    <scope>NUCLEOTIDE SEQUENCE</scope>
    <source>
        <strain evidence="2">OMI</strain>
    </source>
</reference>
<reference evidence="2" key="3">
    <citation type="submission" date="2017-10" db="EMBL/GenBank/DDBJ databases">
        <title>Bioaugmenting a lab-scale membrane bioreactor with Sphingobium fuliginis OMI to degrade 4-tert-butylphenol.</title>
        <authorList>
            <person name="Takada K."/>
            <person name="Shiba T."/>
            <person name="Soda S."/>
            <person name="Inoue D."/>
            <person name="Miyake M."/>
            <person name="Eguchi M."/>
            <person name="Ike M."/>
        </authorList>
    </citation>
    <scope>NUCLEOTIDE SEQUENCE</scope>
    <source>
        <strain evidence="2">OMI</strain>
    </source>
</reference>
<dbReference type="KEGG" id="sbar:H5V43_14205"/>
<keyword evidence="2" id="KW-0413">Isomerase</keyword>
<dbReference type="Proteomes" id="UP000221538">
    <property type="component" value="Unassembled WGS sequence"/>
</dbReference>
<organism evidence="2 4">
    <name type="scientific">Sphingobium fuliginis (strain ATCC 27551)</name>
    <dbReference type="NCBI Taxonomy" id="336203"/>
    <lineage>
        <taxon>Bacteria</taxon>
        <taxon>Pseudomonadati</taxon>
        <taxon>Pseudomonadota</taxon>
        <taxon>Alphaproteobacteria</taxon>
        <taxon>Sphingomonadales</taxon>
        <taxon>Sphingomonadaceae</taxon>
        <taxon>Sphingobium</taxon>
    </lineage>
</organism>
<dbReference type="InterPro" id="IPR001509">
    <property type="entry name" value="Epimerase_deHydtase"/>
</dbReference>
<reference evidence="2 4" key="1">
    <citation type="journal article" date="2013" name="Biodegradation">
        <title>Occurrence of 4-tert-butylphenol (4-t-BP) biodegradation in an aquatic sample caused by the presence of Spirodela polyrrhiza and isolation of a 4-t-BP-utilizing bacterium.</title>
        <authorList>
            <person name="Ogata Y."/>
            <person name="Toyama T."/>
            <person name="Yu N."/>
            <person name="Wang X."/>
            <person name="Sei K."/>
            <person name="Ike M."/>
        </authorList>
    </citation>
    <scope>NUCLEOTIDE SEQUENCE [LARGE SCALE GENOMIC DNA]</scope>
    <source>
        <strain evidence="2 4">OMI</strain>
    </source>
</reference>
<protein>
    <submittedName>
        <fullName evidence="3">NAD(P)-dependent oxidoreductase</fullName>
    </submittedName>
    <submittedName>
        <fullName evidence="2">UDP-glucose 4-epimerase</fullName>
        <ecNumber evidence="2">5.1.3.2</ecNumber>
    </submittedName>
</protein>
<dbReference type="InterPro" id="IPR050177">
    <property type="entry name" value="Lipid_A_modif_metabolic_enz"/>
</dbReference>
<proteinExistence type="predicted"/>
<dbReference type="AlphaFoldDB" id="A0A292ZBV3"/>
<feature type="domain" description="NAD-dependent epimerase/dehydratase" evidence="1">
    <location>
        <begin position="10"/>
        <end position="231"/>
    </location>
</feature>
<accession>A0A292ZBV3</accession>
<dbReference type="Proteomes" id="UP000593663">
    <property type="component" value="Chromosome 1"/>
</dbReference>
<evidence type="ECO:0000259" key="1">
    <source>
        <dbReference type="Pfam" id="PF01370"/>
    </source>
</evidence>
<dbReference type="EC" id="5.1.3.2" evidence="2"/>
<dbReference type="CDD" id="cd08946">
    <property type="entry name" value="SDR_e"/>
    <property type="match status" value="1"/>
</dbReference>
<dbReference type="SUPFAM" id="SSF51735">
    <property type="entry name" value="NAD(P)-binding Rossmann-fold domains"/>
    <property type="match status" value="1"/>
</dbReference>
<reference evidence="3" key="6">
    <citation type="journal article" date="2021" name="Microbiol. Resour. Announc.">
        <title>Complete Genome Sequence of Sphingobium barthaii KK22, a High-Molecular-Weight Polycyclic Aromatic Hydrocarbon-Degrading Soil Bacterium.</title>
        <authorList>
            <person name="Mori J.F."/>
            <person name="Kanaly R.A."/>
        </authorList>
    </citation>
    <scope>NUCLEOTIDE SEQUENCE</scope>
    <source>
        <strain evidence="3">KK22</strain>
    </source>
</reference>
<reference evidence="5" key="5">
    <citation type="submission" date="2020-08" db="EMBL/GenBank/DDBJ databases">
        <title>Complete genome sequence of Sphingobium barthaii strain KK22, a high-molecular-weight polycyclic aromatic hydrocarbon-degrading soil bacterium.</title>
        <authorList>
            <person name="Mori J.F."/>
            <person name="Kanaly R.A."/>
        </authorList>
    </citation>
    <scope>NUCLEOTIDE SEQUENCE [LARGE SCALE GENOMIC DNA]</scope>
    <source>
        <strain evidence="5">KK22</strain>
    </source>
</reference>
<evidence type="ECO:0000313" key="2">
    <source>
        <dbReference type="EMBL" id="GAY20313.1"/>
    </source>
</evidence>
<dbReference type="PANTHER" id="PTHR43245">
    <property type="entry name" value="BIFUNCTIONAL POLYMYXIN RESISTANCE PROTEIN ARNA"/>
    <property type="match status" value="1"/>
</dbReference>